<keyword evidence="2" id="KW-1185">Reference proteome</keyword>
<evidence type="ECO:0000313" key="1">
    <source>
        <dbReference type="EMBL" id="CAK8695392.1"/>
    </source>
</evidence>
<gene>
    <name evidence="1" type="ORF">CVLEPA_LOCUS28672</name>
</gene>
<accession>A0ABP0GUH8</accession>
<comment type="caution">
    <text evidence="1">The sequence shown here is derived from an EMBL/GenBank/DDBJ whole genome shotgun (WGS) entry which is preliminary data.</text>
</comment>
<dbReference type="EMBL" id="CAWYQH010000152">
    <property type="protein sequence ID" value="CAK8695392.1"/>
    <property type="molecule type" value="Genomic_DNA"/>
</dbReference>
<dbReference type="Proteomes" id="UP001642483">
    <property type="component" value="Unassembled WGS sequence"/>
</dbReference>
<sequence>MWQDFCADLKLRYPSIIYAFLKKNESLWGEHWSCDWFGDLTDDEVSTITESEGLNFSFRYEDYRLLRINDSVFTYESPLTSLAYTIQPTYKLIVIGDADSFRQCRSTVNYLISYLEDHRL</sequence>
<proteinExistence type="predicted"/>
<name>A0ABP0GUH8_CLALP</name>
<reference evidence="1 2" key="1">
    <citation type="submission" date="2024-02" db="EMBL/GenBank/DDBJ databases">
        <authorList>
            <person name="Daric V."/>
            <person name="Darras S."/>
        </authorList>
    </citation>
    <scope>NUCLEOTIDE SEQUENCE [LARGE SCALE GENOMIC DNA]</scope>
</reference>
<evidence type="ECO:0000313" key="2">
    <source>
        <dbReference type="Proteomes" id="UP001642483"/>
    </source>
</evidence>
<evidence type="ECO:0008006" key="3">
    <source>
        <dbReference type="Google" id="ProtNLM"/>
    </source>
</evidence>
<protein>
    <recommendedName>
        <fullName evidence="3">Profilin</fullName>
    </recommendedName>
</protein>
<organism evidence="1 2">
    <name type="scientific">Clavelina lepadiformis</name>
    <name type="common">Light-bulb sea squirt</name>
    <name type="synonym">Ascidia lepadiformis</name>
    <dbReference type="NCBI Taxonomy" id="159417"/>
    <lineage>
        <taxon>Eukaryota</taxon>
        <taxon>Metazoa</taxon>
        <taxon>Chordata</taxon>
        <taxon>Tunicata</taxon>
        <taxon>Ascidiacea</taxon>
        <taxon>Aplousobranchia</taxon>
        <taxon>Clavelinidae</taxon>
        <taxon>Clavelina</taxon>
    </lineage>
</organism>